<sequence length="56" mass="6182">MVLVSVHFDMAIANAATQHPILEAEWIINVLAYKGEGGAGIFSLAMVQKWSRHDED</sequence>
<protein>
    <submittedName>
        <fullName evidence="1">Uncharacterized protein</fullName>
    </submittedName>
</protein>
<organism evidence="1 2">
    <name type="scientific">Pseudomonas kulmbachensis</name>
    <dbReference type="NCBI Taxonomy" id="3043408"/>
    <lineage>
        <taxon>Bacteria</taxon>
        <taxon>Pseudomonadati</taxon>
        <taxon>Pseudomonadota</taxon>
        <taxon>Gammaproteobacteria</taxon>
        <taxon>Pseudomonadales</taxon>
        <taxon>Pseudomonadaceae</taxon>
        <taxon>Pseudomonas</taxon>
    </lineage>
</organism>
<comment type="caution">
    <text evidence="1">The sequence shown here is derived from an EMBL/GenBank/DDBJ whole genome shotgun (WGS) entry which is preliminary data.</text>
</comment>
<reference evidence="1 2" key="1">
    <citation type="submission" date="2024-10" db="EMBL/GenBank/DDBJ databases">
        <title>Aeromonas and Pseudomonas from the Cagarras Archipelago, Rio de Janeiro, Brazil.</title>
        <authorList>
            <person name="Canellas A.L.B."/>
            <person name="Laport M.S."/>
        </authorList>
    </citation>
    <scope>NUCLEOTIDE SEQUENCE [LARGE SCALE GENOMIC DNA]</scope>
    <source>
        <strain evidence="1 2">CPF-4</strain>
    </source>
</reference>
<dbReference type="Proteomes" id="UP001609821">
    <property type="component" value="Unassembled WGS sequence"/>
</dbReference>
<keyword evidence="2" id="KW-1185">Reference proteome</keyword>
<dbReference type="EMBL" id="JBINXB010000002">
    <property type="protein sequence ID" value="MFH6564808.1"/>
    <property type="molecule type" value="Genomic_DNA"/>
</dbReference>
<evidence type="ECO:0000313" key="2">
    <source>
        <dbReference type="Proteomes" id="UP001609821"/>
    </source>
</evidence>
<proteinExistence type="predicted"/>
<evidence type="ECO:0000313" key="1">
    <source>
        <dbReference type="EMBL" id="MFH6564808.1"/>
    </source>
</evidence>
<dbReference type="RefSeq" id="WP_395246464.1">
    <property type="nucleotide sequence ID" value="NZ_JBINXA010000003.1"/>
</dbReference>
<accession>A0ABW7LT70</accession>
<name>A0ABW7LT70_9PSED</name>
<gene>
    <name evidence="1" type="ORF">ACHMWK_02210</name>
</gene>